<keyword evidence="3" id="KW-0238">DNA-binding</keyword>
<keyword evidence="6" id="KW-1185">Reference proteome</keyword>
<gene>
    <name evidence="5" type="ORF">FGK64_07305</name>
</gene>
<dbReference type="InterPro" id="IPR052021">
    <property type="entry name" value="Type-I_RS_S_subunit"/>
</dbReference>
<dbReference type="PANTHER" id="PTHR30408:SF12">
    <property type="entry name" value="TYPE I RESTRICTION ENZYME MJAVIII SPECIFICITY SUBUNIT"/>
    <property type="match status" value="1"/>
</dbReference>
<dbReference type="InterPro" id="IPR044946">
    <property type="entry name" value="Restrct_endonuc_typeI_TRD_sf"/>
</dbReference>
<dbReference type="EMBL" id="VCPC01000002">
    <property type="protein sequence ID" value="TMV12609.1"/>
    <property type="molecule type" value="Genomic_DNA"/>
</dbReference>
<dbReference type="InterPro" id="IPR000055">
    <property type="entry name" value="Restrct_endonuc_typeI_TRD"/>
</dbReference>
<sequence length="431" mass="48071">MSSKGKSSAARSGAAALGPKLRFPEFRGAPGWRITKLNSLLFETKHRNRSLELGREDVLSVSGEHGCVNQIEFLGRSYAGASVKEYHVVEQGDIVYTKSPLKKNPYGIIKENKGKRGIVSTLYAVYRPFPKCSSTYLDHFFSVDYHLNSYLQPIVRKGAKNDMKVNNADVLKGDICVPDLVEQQKIAECLDTADALIALQGKKVEALRVHKKGLMQQIFPLEGETQPRVRFPEFVGAGDWQEISLGQIVVVASGQIDPTQMPYRSLPQIGSENIEANTSKLIDLKTAGDKGISSGNYVFDEEDILYSKIRPALNKVAAPNFNGICSADIYPVRPSDDRLLRDYLLYLLLSDGFLEHAKRNSERGKIPKINRAGLLSYRALLPEPREQRRIAESLISLDELIDAEARNLETLKTHKKGLMQQLFPQVGERDA</sequence>
<evidence type="ECO:0000313" key="5">
    <source>
        <dbReference type="EMBL" id="TMV12609.1"/>
    </source>
</evidence>
<protein>
    <submittedName>
        <fullName evidence="5">Restriction endonuclease subunit S</fullName>
    </submittedName>
</protein>
<dbReference type="PANTHER" id="PTHR30408">
    <property type="entry name" value="TYPE-1 RESTRICTION ENZYME ECOKI SPECIFICITY PROTEIN"/>
    <property type="match status" value="1"/>
</dbReference>
<keyword evidence="5" id="KW-0255">Endonuclease</keyword>
<keyword evidence="5" id="KW-0378">Hydrolase</keyword>
<dbReference type="Proteomes" id="UP001191082">
    <property type="component" value="Unassembled WGS sequence"/>
</dbReference>
<name>A0ABY2X9G9_9RHOB</name>
<accession>A0ABY2X9G9</accession>
<dbReference type="Gene3D" id="3.90.220.20">
    <property type="entry name" value="DNA methylase specificity domains"/>
    <property type="match status" value="2"/>
</dbReference>
<dbReference type="RefSeq" id="WP_138863163.1">
    <property type="nucleotide sequence ID" value="NZ_VCPC01000002.1"/>
</dbReference>
<dbReference type="SUPFAM" id="SSF116734">
    <property type="entry name" value="DNA methylase specificity domain"/>
    <property type="match status" value="2"/>
</dbReference>
<feature type="domain" description="Type I restriction modification DNA specificity" evidence="4">
    <location>
        <begin position="239"/>
        <end position="412"/>
    </location>
</feature>
<evidence type="ECO:0000256" key="3">
    <source>
        <dbReference type="ARBA" id="ARBA00023125"/>
    </source>
</evidence>
<keyword evidence="2" id="KW-0680">Restriction system</keyword>
<evidence type="ECO:0000313" key="6">
    <source>
        <dbReference type="Proteomes" id="UP001191082"/>
    </source>
</evidence>
<dbReference type="Pfam" id="PF01420">
    <property type="entry name" value="Methylase_S"/>
    <property type="match status" value="1"/>
</dbReference>
<reference evidence="5 6" key="1">
    <citation type="submission" date="2019-05" db="EMBL/GenBank/DDBJ databases">
        <title>Marivita sp. nov. isolated from sea sediment.</title>
        <authorList>
            <person name="Kim W."/>
        </authorList>
    </citation>
    <scope>NUCLEOTIDE SEQUENCE [LARGE SCALE GENOMIC DNA]</scope>
    <source>
        <strain evidence="5 6">CAU 1492</strain>
    </source>
</reference>
<organism evidence="5 6">
    <name type="scientific">Arenibacterium halophilum</name>
    <dbReference type="NCBI Taxonomy" id="2583821"/>
    <lineage>
        <taxon>Bacteria</taxon>
        <taxon>Pseudomonadati</taxon>
        <taxon>Pseudomonadota</taxon>
        <taxon>Alphaproteobacteria</taxon>
        <taxon>Rhodobacterales</taxon>
        <taxon>Paracoccaceae</taxon>
        <taxon>Arenibacterium</taxon>
    </lineage>
</organism>
<evidence type="ECO:0000256" key="2">
    <source>
        <dbReference type="ARBA" id="ARBA00022747"/>
    </source>
</evidence>
<comment type="similarity">
    <text evidence="1">Belongs to the type-I restriction system S methylase family.</text>
</comment>
<proteinExistence type="inferred from homology"/>
<keyword evidence="5" id="KW-0540">Nuclease</keyword>
<dbReference type="GO" id="GO:0004519">
    <property type="term" value="F:endonuclease activity"/>
    <property type="evidence" value="ECO:0007669"/>
    <property type="project" value="UniProtKB-KW"/>
</dbReference>
<comment type="caution">
    <text evidence="5">The sequence shown here is derived from an EMBL/GenBank/DDBJ whole genome shotgun (WGS) entry which is preliminary data.</text>
</comment>
<evidence type="ECO:0000259" key="4">
    <source>
        <dbReference type="Pfam" id="PF01420"/>
    </source>
</evidence>
<evidence type="ECO:0000256" key="1">
    <source>
        <dbReference type="ARBA" id="ARBA00010923"/>
    </source>
</evidence>